<comment type="similarity">
    <text evidence="2">Belongs to the SusD family.</text>
</comment>
<protein>
    <submittedName>
        <fullName evidence="8">Cell surface glycan-binding lipoprotein, utilization system for glycans and polysaccharides (PUL), SusD family</fullName>
    </submittedName>
</protein>
<feature type="domain" description="RagB/SusD" evidence="6">
    <location>
        <begin position="317"/>
        <end position="518"/>
    </location>
</feature>
<evidence type="ECO:0000256" key="3">
    <source>
        <dbReference type="ARBA" id="ARBA00022729"/>
    </source>
</evidence>
<dbReference type="InterPro" id="IPR033985">
    <property type="entry name" value="SusD-like_N"/>
</dbReference>
<gene>
    <name evidence="8" type="ORF">AVDCRST_MAG56-5483</name>
</gene>
<dbReference type="InterPro" id="IPR012944">
    <property type="entry name" value="SusD_RagB_dom"/>
</dbReference>
<dbReference type="Pfam" id="PF07980">
    <property type="entry name" value="SusD_RagB"/>
    <property type="match status" value="1"/>
</dbReference>
<evidence type="ECO:0000256" key="4">
    <source>
        <dbReference type="ARBA" id="ARBA00023136"/>
    </source>
</evidence>
<proteinExistence type="inferred from homology"/>
<comment type="subcellular location">
    <subcellularLocation>
        <location evidence="1">Cell outer membrane</location>
    </subcellularLocation>
</comment>
<keyword evidence="4" id="KW-0472">Membrane</keyword>
<dbReference type="EMBL" id="CADCTQ010000446">
    <property type="protein sequence ID" value="CAA9300466.1"/>
    <property type="molecule type" value="Genomic_DNA"/>
</dbReference>
<dbReference type="AlphaFoldDB" id="A0A6J4KAF4"/>
<accession>A0A6J4KAF4</accession>
<evidence type="ECO:0000313" key="8">
    <source>
        <dbReference type="EMBL" id="CAA9300466.1"/>
    </source>
</evidence>
<evidence type="ECO:0000256" key="5">
    <source>
        <dbReference type="ARBA" id="ARBA00023237"/>
    </source>
</evidence>
<feature type="domain" description="SusD-like N-terminal" evidence="7">
    <location>
        <begin position="90"/>
        <end position="222"/>
    </location>
</feature>
<dbReference type="InterPro" id="IPR011990">
    <property type="entry name" value="TPR-like_helical_dom_sf"/>
</dbReference>
<evidence type="ECO:0000256" key="1">
    <source>
        <dbReference type="ARBA" id="ARBA00004442"/>
    </source>
</evidence>
<dbReference type="GO" id="GO:0009279">
    <property type="term" value="C:cell outer membrane"/>
    <property type="evidence" value="ECO:0007669"/>
    <property type="project" value="UniProtKB-SubCell"/>
</dbReference>
<evidence type="ECO:0000256" key="2">
    <source>
        <dbReference type="ARBA" id="ARBA00006275"/>
    </source>
</evidence>
<organism evidence="8">
    <name type="scientific">uncultured Cytophagales bacterium</name>
    <dbReference type="NCBI Taxonomy" id="158755"/>
    <lineage>
        <taxon>Bacteria</taxon>
        <taxon>Pseudomonadati</taxon>
        <taxon>Bacteroidota</taxon>
        <taxon>Sphingobacteriia</taxon>
        <taxon>Sphingobacteriales</taxon>
        <taxon>environmental samples</taxon>
    </lineage>
</organism>
<reference evidence="8" key="1">
    <citation type="submission" date="2020-02" db="EMBL/GenBank/DDBJ databases">
        <authorList>
            <person name="Meier V. D."/>
        </authorList>
    </citation>
    <scope>NUCLEOTIDE SEQUENCE</scope>
    <source>
        <strain evidence="8">AVDCRST_MAG56</strain>
    </source>
</reference>
<dbReference type="Gene3D" id="1.25.40.390">
    <property type="match status" value="1"/>
</dbReference>
<dbReference type="SUPFAM" id="SSF48452">
    <property type="entry name" value="TPR-like"/>
    <property type="match status" value="1"/>
</dbReference>
<name>A0A6J4KAF4_9SPHI</name>
<evidence type="ECO:0000259" key="7">
    <source>
        <dbReference type="Pfam" id="PF14322"/>
    </source>
</evidence>
<evidence type="ECO:0000259" key="6">
    <source>
        <dbReference type="Pfam" id="PF07980"/>
    </source>
</evidence>
<keyword evidence="3" id="KW-0732">Signal</keyword>
<sequence length="518" mass="58581">MKNKITLLLILVLTTYSSCKKDLLESTDPNKLTTDKFYKTTQDAIQATNSVYSALNIYNMYMREYWYVLDLMSDEIEGTANLEPRRQQVGNYTMTPNNDLITSLWSGLYMGINRANLAIENIPAIQMDEKLKERLLAECRFLRGFYYFELTTLYGAAPLITKPIVDAYSFPRTPVAEIDQLIEEDFKFALDNRLPKKAEYPSSDLGRVTQGTVKGMLGKFYLYKKRYAESAAILKEIIDSGEYDLVDNYRDNGTHTNENNKESLFEVQMQTGIFGGNSWGNESAGSPNGEGSFRTVEYGLTGFNNVKGSQQFIDLMGDDPRSKYTFYQYGTTIKTSVGGSLVDTPYQDFKRDDKGNLLLDANGKKQAVNGYATRKYNMLDFRASEFDENGDSGINFRVMRFADVLLMYAEAMNQVNGPTPEVYAAVNRVRNRPSVKVGDLPVGLSKAEMFNAIVRERALEFPLEQIRAKDIRRWGIAGPILRAQGKQYRDGVHELLPIPQKEIDANAAISPDDQNPGY</sequence>
<keyword evidence="8" id="KW-0449">Lipoprotein</keyword>
<dbReference type="Pfam" id="PF14322">
    <property type="entry name" value="SusD-like_3"/>
    <property type="match status" value="1"/>
</dbReference>
<keyword evidence="5" id="KW-0998">Cell outer membrane</keyword>